<keyword evidence="1" id="KW-0732">Signal</keyword>
<dbReference type="InterPro" id="IPR029051">
    <property type="entry name" value="DUF4352"/>
</dbReference>
<evidence type="ECO:0000256" key="1">
    <source>
        <dbReference type="ARBA" id="ARBA00022729"/>
    </source>
</evidence>
<evidence type="ECO:0000259" key="3">
    <source>
        <dbReference type="Pfam" id="PF11611"/>
    </source>
</evidence>
<sequence>MSSTEPTEALPVTSLTPPPTPPPTTKSIPGLIPAGIGDKVNDGAFAFVVNRAGTTEALPSPANPLKIAHGVYVVVEMVVENTGDRPQSYSDEYQKLKDDAGHEFPADPQADLLLNKGIQTTISPGDRVNVKVVFDVPDGATPTEIELHESPISDGKSVRVYSR</sequence>
<dbReference type="Gene3D" id="2.60.40.1240">
    <property type="match status" value="1"/>
</dbReference>
<dbReference type="InterPro" id="IPR029050">
    <property type="entry name" value="Immunoprotect_excell_Ig-like"/>
</dbReference>
<name>A0ABT3SEP3_9MYCO</name>
<dbReference type="EMBL" id="JAPJDO010000009">
    <property type="protein sequence ID" value="MCX2937584.1"/>
    <property type="molecule type" value="Genomic_DNA"/>
</dbReference>
<accession>A0ABT3SEP3</accession>
<protein>
    <submittedName>
        <fullName evidence="4">DUF4352 domain-containing protein</fullName>
    </submittedName>
</protein>
<feature type="domain" description="DUF4352" evidence="3">
    <location>
        <begin position="35"/>
        <end position="155"/>
    </location>
</feature>
<dbReference type="Proteomes" id="UP001300745">
    <property type="component" value="Unassembled WGS sequence"/>
</dbReference>
<organism evidence="4 5">
    <name type="scientific">Mycobacterium pinniadriaticum</name>
    <dbReference type="NCBI Taxonomy" id="2994102"/>
    <lineage>
        <taxon>Bacteria</taxon>
        <taxon>Bacillati</taxon>
        <taxon>Actinomycetota</taxon>
        <taxon>Actinomycetes</taxon>
        <taxon>Mycobacteriales</taxon>
        <taxon>Mycobacteriaceae</taxon>
        <taxon>Mycobacterium</taxon>
    </lineage>
</organism>
<dbReference type="RefSeq" id="WP_265997251.1">
    <property type="nucleotide sequence ID" value="NZ_JAPJDN010000009.1"/>
</dbReference>
<dbReference type="Pfam" id="PF11611">
    <property type="entry name" value="DUF4352"/>
    <property type="match status" value="1"/>
</dbReference>
<feature type="region of interest" description="Disordered" evidence="2">
    <location>
        <begin position="1"/>
        <end position="33"/>
    </location>
</feature>
<evidence type="ECO:0000313" key="4">
    <source>
        <dbReference type="EMBL" id="MCX2937584.1"/>
    </source>
</evidence>
<keyword evidence="5" id="KW-1185">Reference proteome</keyword>
<proteinExistence type="predicted"/>
<comment type="caution">
    <text evidence="4">The sequence shown here is derived from an EMBL/GenBank/DDBJ whole genome shotgun (WGS) entry which is preliminary data.</text>
</comment>
<gene>
    <name evidence="4" type="ORF">ORI27_12815</name>
</gene>
<reference evidence="4 5" key="1">
    <citation type="submission" date="2022-11" db="EMBL/GenBank/DDBJ databases">
        <title>Mycobacterium sp. nov.</title>
        <authorList>
            <person name="Papic B."/>
            <person name="Spicic S."/>
            <person name="Duvnjak S."/>
        </authorList>
    </citation>
    <scope>NUCLEOTIDE SEQUENCE [LARGE SCALE GENOMIC DNA]</scope>
    <source>
        <strain evidence="4 5">CVI_P4</strain>
    </source>
</reference>
<evidence type="ECO:0000313" key="5">
    <source>
        <dbReference type="Proteomes" id="UP001300745"/>
    </source>
</evidence>
<evidence type="ECO:0000256" key="2">
    <source>
        <dbReference type="SAM" id="MobiDB-lite"/>
    </source>
</evidence>